<evidence type="ECO:0000313" key="13">
    <source>
        <dbReference type="Proteomes" id="UP000244441"/>
    </source>
</evidence>
<dbReference type="SUPFAM" id="SSF48317">
    <property type="entry name" value="Acid phosphatase/Vanadium-dependent haloperoxidase"/>
    <property type="match status" value="1"/>
</dbReference>
<reference evidence="12 13" key="1">
    <citation type="submission" date="2018-01" db="EMBL/GenBank/DDBJ databases">
        <title>Genome sequence of a Cantenovulum-like bacteria.</title>
        <authorList>
            <person name="Tan W.R."/>
            <person name="Lau N.-S."/>
            <person name="Go F."/>
            <person name="Amirul A.-A.A."/>
        </authorList>
    </citation>
    <scope>NUCLEOTIDE SEQUENCE [LARGE SCALE GENOMIC DNA]</scope>
    <source>
        <strain evidence="12 13">CCB-QB4</strain>
    </source>
</reference>
<keyword evidence="3" id="KW-1003">Cell membrane</keyword>
<proteinExistence type="predicted"/>
<dbReference type="Proteomes" id="UP000244441">
    <property type="component" value="Chromosome"/>
</dbReference>
<dbReference type="PANTHER" id="PTHR14969">
    <property type="entry name" value="SPHINGOSINE-1-PHOSPHATE PHOSPHOHYDROLASE"/>
    <property type="match status" value="1"/>
</dbReference>
<dbReference type="EC" id="3.6.1.27" evidence="2"/>
<protein>
    <recommendedName>
        <fullName evidence="2">undecaprenyl-diphosphate phosphatase</fullName>
        <ecNumber evidence="2">3.6.1.27</ecNumber>
    </recommendedName>
    <alternativeName>
        <fullName evidence="8">Undecaprenyl pyrophosphate phosphatase</fullName>
    </alternativeName>
</protein>
<gene>
    <name evidence="12" type="ORF">C2869_09010</name>
</gene>
<evidence type="ECO:0000256" key="8">
    <source>
        <dbReference type="ARBA" id="ARBA00032707"/>
    </source>
</evidence>
<evidence type="ECO:0000256" key="6">
    <source>
        <dbReference type="ARBA" id="ARBA00022989"/>
    </source>
</evidence>
<dbReference type="InterPro" id="IPR036938">
    <property type="entry name" value="PAP2/HPO_sf"/>
</dbReference>
<dbReference type="Gene3D" id="1.20.144.10">
    <property type="entry name" value="Phosphatidic acid phosphatase type 2/haloperoxidase"/>
    <property type="match status" value="1"/>
</dbReference>
<comment type="catalytic activity">
    <reaction evidence="9">
        <text>di-trans,octa-cis-undecaprenyl diphosphate + H2O = di-trans,octa-cis-undecaprenyl phosphate + phosphate + H(+)</text>
        <dbReference type="Rhea" id="RHEA:28094"/>
        <dbReference type="ChEBI" id="CHEBI:15377"/>
        <dbReference type="ChEBI" id="CHEBI:15378"/>
        <dbReference type="ChEBI" id="CHEBI:43474"/>
        <dbReference type="ChEBI" id="CHEBI:58405"/>
        <dbReference type="ChEBI" id="CHEBI:60392"/>
        <dbReference type="EC" id="3.6.1.27"/>
    </reaction>
</comment>
<dbReference type="OrthoDB" id="9780507at2"/>
<dbReference type="EMBL" id="CP026604">
    <property type="protein sequence ID" value="AWB66561.1"/>
    <property type="molecule type" value="Genomic_DNA"/>
</dbReference>
<sequence>MNIVTNADTQLFYWLFARTQNRSMSWVKQISKTGDGPIYTFAAIILFFFAEQGHAFVATGLQAFAFELPLYIILKNVFKRGRPSDVIISAHIVPSDKFSLPSGHTAAAFVMATVISFYWPFLTPFIFAWACLIGLSRVLLGVHYPSDVFCGAALGMSCAWLSIQLI</sequence>
<feature type="domain" description="Phosphatidic acid phosphatase type 2/haloperoxidase" evidence="11">
    <location>
        <begin position="59"/>
        <end position="163"/>
    </location>
</feature>
<evidence type="ECO:0000256" key="9">
    <source>
        <dbReference type="ARBA" id="ARBA00047594"/>
    </source>
</evidence>
<feature type="transmembrane region" description="Helical" evidence="10">
    <location>
        <begin position="106"/>
        <end position="130"/>
    </location>
</feature>
<comment type="subcellular location">
    <subcellularLocation>
        <location evidence="1">Cell membrane</location>
        <topology evidence="1">Multi-pass membrane protein</topology>
    </subcellularLocation>
</comment>
<evidence type="ECO:0000256" key="4">
    <source>
        <dbReference type="ARBA" id="ARBA00022692"/>
    </source>
</evidence>
<dbReference type="RefSeq" id="WP_108602624.1">
    <property type="nucleotide sequence ID" value="NZ_CP026604.1"/>
</dbReference>
<keyword evidence="6 10" id="KW-1133">Transmembrane helix</keyword>
<evidence type="ECO:0000259" key="11">
    <source>
        <dbReference type="SMART" id="SM00014"/>
    </source>
</evidence>
<dbReference type="GO" id="GO:0005886">
    <property type="term" value="C:plasma membrane"/>
    <property type="evidence" value="ECO:0007669"/>
    <property type="project" value="UniProtKB-SubCell"/>
</dbReference>
<evidence type="ECO:0000256" key="2">
    <source>
        <dbReference type="ARBA" id="ARBA00012374"/>
    </source>
</evidence>
<name>A0A2S0VQS0_9ALTE</name>
<evidence type="ECO:0000256" key="3">
    <source>
        <dbReference type="ARBA" id="ARBA00022475"/>
    </source>
</evidence>
<evidence type="ECO:0000256" key="1">
    <source>
        <dbReference type="ARBA" id="ARBA00004651"/>
    </source>
</evidence>
<keyword evidence="5" id="KW-0378">Hydrolase</keyword>
<feature type="transmembrane region" description="Helical" evidence="10">
    <location>
        <begin position="30"/>
        <end position="49"/>
    </location>
</feature>
<accession>A0A2S0VQS0</accession>
<dbReference type="KEGG" id="cate:C2869_09010"/>
<dbReference type="PANTHER" id="PTHR14969:SF62">
    <property type="entry name" value="DECAPRENYLPHOSPHORYL-5-PHOSPHORIBOSE PHOSPHATASE RV3807C-RELATED"/>
    <property type="match status" value="1"/>
</dbReference>
<evidence type="ECO:0000256" key="10">
    <source>
        <dbReference type="SAM" id="Phobius"/>
    </source>
</evidence>
<dbReference type="SMART" id="SM00014">
    <property type="entry name" value="acidPPc"/>
    <property type="match status" value="1"/>
</dbReference>
<dbReference type="InterPro" id="IPR000326">
    <property type="entry name" value="PAP2/HPO"/>
</dbReference>
<dbReference type="GO" id="GO:0050380">
    <property type="term" value="F:undecaprenyl-diphosphatase activity"/>
    <property type="evidence" value="ECO:0007669"/>
    <property type="project" value="UniProtKB-EC"/>
</dbReference>
<dbReference type="AlphaFoldDB" id="A0A2S0VQS0"/>
<keyword evidence="4 10" id="KW-0812">Transmembrane</keyword>
<evidence type="ECO:0000313" key="12">
    <source>
        <dbReference type="EMBL" id="AWB66561.1"/>
    </source>
</evidence>
<keyword evidence="13" id="KW-1185">Reference proteome</keyword>
<dbReference type="Pfam" id="PF01569">
    <property type="entry name" value="PAP2"/>
    <property type="match status" value="1"/>
</dbReference>
<keyword evidence="7 10" id="KW-0472">Membrane</keyword>
<evidence type="ECO:0000256" key="7">
    <source>
        <dbReference type="ARBA" id="ARBA00023136"/>
    </source>
</evidence>
<organism evidence="12 13">
    <name type="scientific">Saccharobesus litoralis</name>
    <dbReference type="NCBI Taxonomy" id="2172099"/>
    <lineage>
        <taxon>Bacteria</taxon>
        <taxon>Pseudomonadati</taxon>
        <taxon>Pseudomonadota</taxon>
        <taxon>Gammaproteobacteria</taxon>
        <taxon>Alteromonadales</taxon>
        <taxon>Alteromonadaceae</taxon>
        <taxon>Saccharobesus</taxon>
    </lineage>
</organism>
<evidence type="ECO:0000256" key="5">
    <source>
        <dbReference type="ARBA" id="ARBA00022801"/>
    </source>
</evidence>